<evidence type="ECO:0000256" key="7">
    <source>
        <dbReference type="SAM" id="Coils"/>
    </source>
</evidence>
<dbReference type="GO" id="GO:0016020">
    <property type="term" value="C:membrane"/>
    <property type="evidence" value="ECO:0007669"/>
    <property type="project" value="TreeGrafter"/>
</dbReference>
<comment type="caution">
    <text evidence="6">Lacks conserved residue(s) required for the propagation of feature annotation.</text>
</comment>
<evidence type="ECO:0000313" key="10">
    <source>
        <dbReference type="Proteomes" id="UP001311799"/>
    </source>
</evidence>
<accession>A0AAV9XYB4</accession>
<feature type="binding site" evidence="6">
    <location>
        <begin position="191"/>
        <end position="198"/>
    </location>
    <ligand>
        <name>ATP</name>
        <dbReference type="ChEBI" id="CHEBI:30616"/>
    </ligand>
</feature>
<dbReference type="GO" id="GO:0016459">
    <property type="term" value="C:myosin complex"/>
    <property type="evidence" value="ECO:0007669"/>
    <property type="project" value="UniProtKB-KW"/>
</dbReference>
<feature type="coiled-coil region" evidence="7">
    <location>
        <begin position="1056"/>
        <end position="1260"/>
    </location>
</feature>
<dbReference type="Proteomes" id="UP001311799">
    <property type="component" value="Unassembled WGS sequence"/>
</dbReference>
<sequence length="1495" mass="175874">MELENVFKNGSKVWIYSKYNSKTVELSKRIDENGGVLHDIFISGKVISYDSERDIYECECSDNGKLVSIIVSKDVIYKADEDFGYKDNSQLRNLNIGNVLKNIQVCYESLNKKVNNIDECSYPRYSTYSFAGGILLAVNPYKDYDIYNENVANGFIGKNIMNMEPHPFAIAEWSYRRMLNDGRSQSIIISGESGAGKTETSKHVLKYLSFVSNKQRTKKAIETGNNTSNNKENIVTIENCLLSSNPLLEVFGNSKTIRNCNSSRFGKYMKLYFDNNGRIMNSCINTYLLAKSRVVHLPNNERNYHIFYHILNEMTQEQKNRWGLMNDKDILNVLEFNYLKTENLKKSETSNNMIDFSLSEIMRTVPYNMSIINESFNSIGVNSMNREYIYDVIMSILLLGNLEYKEVANQEEDECELKESSLLIIERIANIWELEDPNELIELLTVKKIVKIKKKLSYSEAIFTRDSVSRYLYEWTFNSVVELINIALKQNISSNIEYSSLKDNDTSELNSNNNNSIGILDIFGFEDLEPNYVNSFEQLLINYCNERLHSFFLEQLLYRDTVLYKTEGINDKISTQPSSNVIDLLFQQSFVCTIMSGVNPRYLVNDNDEYNNRISENDPSPFKEKLDNNNLLVGSLPYNIISILDETGKIPMKGNRDHAFCNRVHMLNKLSNASTNKNITINRGSICSGTMNNIKNDVNLSEERFINLTSAISNVIQIQKLNTDKTFTINHFAGPVKYTSHEFISKNTDFLSHNIENMLLSKIKSIKEINNLKNALRNSGYTMGSGFINDENDTESINTIEMKLDNEINNSDKQTSRKSVIYLSNIANSSLNQVPTPINTNKNKSVSTMFVKQVQNMLENELYSTQSHFIRCIKPNNYQIPLLFDSEKVYKQLKIGGIIQILNIMIHGYPCRIPYIRIYNYFKQIIELDNDFKSQEKNKDGIKRKAEELLRDHRLFVSILLEYMGYANKIDYQLGLTRVFFKYNVLDKIEQFIKKCDENSLEWKIECVNSLYSYWIKRRCSNYWNMLRCCFKIYTLNKHIRKKNSIRVIGKYIISYIKLKRENKKKEIERKRKEEEEKKLELERIRKEQEEIERKRKEEEERELELERIRKEQEEIERKRKEEEERELELERIRKEQEEIERKKKEEEERELELERIRKEQEEIERKRKEEEERELELERIRKEQEEIERKKKEEEERELELERIRKEQEEIERKKKEEEERELELERIRKEQEEIERKRKEEEEEKKLELERINHKEKEGVLEDENDKPKKRNVKRVRDDEEYIDNEDLYINDCLEINKKKRATESIRSDENTTMEAISGDGANIQISKLNNSDSGNNSPLLCTSVMRGKKRYSIYYVSGNENVDNLGIEARTLQDEIVEAEFNEEVLGRENHVEYQEMGSNFSDFNNCISVGHVNMKTGIKRPTVFIHNEDINELSGEKENINGENEGVKETVHKKNSLESSSIKKSLKTVQENFRSNIIKQKEMNKQINKLL</sequence>
<keyword evidence="2 6" id="KW-0067">ATP-binding</keyword>
<dbReference type="PANTHER" id="PTHR13140:SF706">
    <property type="entry name" value="DILUTE CLASS UNCONVENTIONAL MYOSIN, ISOFORM C"/>
    <property type="match status" value="1"/>
</dbReference>
<dbReference type="GO" id="GO:0005737">
    <property type="term" value="C:cytoplasm"/>
    <property type="evidence" value="ECO:0007669"/>
    <property type="project" value="TreeGrafter"/>
</dbReference>
<reference evidence="9 10" key="1">
    <citation type="submission" date="2023-10" db="EMBL/GenBank/DDBJ databases">
        <title>Comparative genomics analysis reveals potential genetic determinants of host preference in Cryptosporidium xiaoi.</title>
        <authorList>
            <person name="Xiao L."/>
            <person name="Li J."/>
        </authorList>
    </citation>
    <scope>NUCLEOTIDE SEQUENCE [LARGE SCALE GENOMIC DNA]</scope>
    <source>
        <strain evidence="9 10">52996</strain>
    </source>
</reference>
<dbReference type="InterPro" id="IPR001609">
    <property type="entry name" value="Myosin_head_motor_dom-like"/>
</dbReference>
<dbReference type="GO" id="GO:0005524">
    <property type="term" value="F:ATP binding"/>
    <property type="evidence" value="ECO:0007669"/>
    <property type="project" value="UniProtKB-UniRule"/>
</dbReference>
<dbReference type="Gene3D" id="1.20.58.530">
    <property type="match status" value="1"/>
</dbReference>
<dbReference type="SUPFAM" id="SSF52540">
    <property type="entry name" value="P-loop containing nucleoside triphosphate hydrolases"/>
    <property type="match status" value="1"/>
</dbReference>
<dbReference type="SMART" id="SM00242">
    <property type="entry name" value="MYSc"/>
    <property type="match status" value="1"/>
</dbReference>
<evidence type="ECO:0000259" key="8">
    <source>
        <dbReference type="PROSITE" id="PS51456"/>
    </source>
</evidence>
<dbReference type="PRINTS" id="PR00193">
    <property type="entry name" value="MYOSINHEAVY"/>
</dbReference>
<dbReference type="Pfam" id="PF00063">
    <property type="entry name" value="Myosin_head"/>
    <property type="match status" value="2"/>
</dbReference>
<dbReference type="PROSITE" id="PS51456">
    <property type="entry name" value="MYOSIN_MOTOR"/>
    <property type="match status" value="1"/>
</dbReference>
<name>A0AAV9XYB4_9CRYT</name>
<keyword evidence="4 6" id="KW-0505">Motor protein</keyword>
<dbReference type="GO" id="GO:0000146">
    <property type="term" value="F:microfilament motor activity"/>
    <property type="evidence" value="ECO:0007669"/>
    <property type="project" value="TreeGrafter"/>
</dbReference>
<keyword evidence="7" id="KW-0175">Coiled coil</keyword>
<comment type="caution">
    <text evidence="9">The sequence shown here is derived from an EMBL/GenBank/DDBJ whole genome shotgun (WGS) entry which is preliminary data.</text>
</comment>
<evidence type="ECO:0000313" key="9">
    <source>
        <dbReference type="EMBL" id="KAK6589671.1"/>
    </source>
</evidence>
<comment type="similarity">
    <text evidence="6">Belongs to the TRAFAC class myosin-kinesin ATPase superfamily. Myosin family.</text>
</comment>
<dbReference type="CDD" id="cd00124">
    <property type="entry name" value="MYSc"/>
    <property type="match status" value="1"/>
</dbReference>
<protein>
    <submittedName>
        <fullName evidence="9">Myosin</fullName>
    </submittedName>
</protein>
<dbReference type="GO" id="GO:0007015">
    <property type="term" value="P:actin filament organization"/>
    <property type="evidence" value="ECO:0007669"/>
    <property type="project" value="TreeGrafter"/>
</dbReference>
<keyword evidence="5 6" id="KW-0009">Actin-binding</keyword>
<dbReference type="GO" id="GO:0051015">
    <property type="term" value="F:actin filament binding"/>
    <property type="evidence" value="ECO:0007669"/>
    <property type="project" value="TreeGrafter"/>
</dbReference>
<dbReference type="InterPro" id="IPR027417">
    <property type="entry name" value="P-loop_NTPase"/>
</dbReference>
<evidence type="ECO:0000256" key="4">
    <source>
        <dbReference type="ARBA" id="ARBA00023175"/>
    </source>
</evidence>
<dbReference type="InterPro" id="IPR036961">
    <property type="entry name" value="Kinesin_motor_dom_sf"/>
</dbReference>
<organism evidence="9 10">
    <name type="scientific">Cryptosporidium xiaoi</name>
    <dbReference type="NCBI Taxonomy" id="659607"/>
    <lineage>
        <taxon>Eukaryota</taxon>
        <taxon>Sar</taxon>
        <taxon>Alveolata</taxon>
        <taxon>Apicomplexa</taxon>
        <taxon>Conoidasida</taxon>
        <taxon>Coccidia</taxon>
        <taxon>Eucoccidiorida</taxon>
        <taxon>Eimeriorina</taxon>
        <taxon>Cryptosporidiidae</taxon>
        <taxon>Cryptosporidium</taxon>
    </lineage>
</organism>
<dbReference type="PANTHER" id="PTHR13140">
    <property type="entry name" value="MYOSIN"/>
    <property type="match status" value="1"/>
</dbReference>
<gene>
    <name evidence="9" type="ORF">RS030_1129</name>
</gene>
<proteinExistence type="inferred from homology"/>
<evidence type="ECO:0000256" key="6">
    <source>
        <dbReference type="PROSITE-ProRule" id="PRU00782"/>
    </source>
</evidence>
<feature type="domain" description="Myosin motor" evidence="8">
    <location>
        <begin position="83"/>
        <end position="994"/>
    </location>
</feature>
<evidence type="ECO:0000256" key="5">
    <source>
        <dbReference type="ARBA" id="ARBA00023203"/>
    </source>
</evidence>
<evidence type="ECO:0000256" key="2">
    <source>
        <dbReference type="ARBA" id="ARBA00022840"/>
    </source>
</evidence>
<evidence type="ECO:0000256" key="1">
    <source>
        <dbReference type="ARBA" id="ARBA00022741"/>
    </source>
</evidence>
<dbReference type="Gene3D" id="1.20.5.4820">
    <property type="match status" value="1"/>
</dbReference>
<dbReference type="Gene3D" id="1.20.120.720">
    <property type="entry name" value="Myosin VI head, motor domain, U50 subdomain"/>
    <property type="match status" value="1"/>
</dbReference>
<dbReference type="EMBL" id="JAWDEY010000011">
    <property type="protein sequence ID" value="KAK6589671.1"/>
    <property type="molecule type" value="Genomic_DNA"/>
</dbReference>
<evidence type="ECO:0000256" key="3">
    <source>
        <dbReference type="ARBA" id="ARBA00023123"/>
    </source>
</evidence>
<keyword evidence="3 6" id="KW-0518">Myosin</keyword>
<keyword evidence="10" id="KW-1185">Reference proteome</keyword>
<keyword evidence="1 6" id="KW-0547">Nucleotide-binding</keyword>
<dbReference type="Gene3D" id="3.40.850.10">
    <property type="entry name" value="Kinesin motor domain"/>
    <property type="match status" value="2"/>
</dbReference>